<name>A0A5M3MR46_CONPW</name>
<feature type="region of interest" description="Disordered" evidence="1">
    <location>
        <begin position="77"/>
        <end position="100"/>
    </location>
</feature>
<proteinExistence type="predicted"/>
<gene>
    <name evidence="2" type="ORF">CONPUDRAFT_152576</name>
</gene>
<dbReference type="GeneID" id="19203018"/>
<dbReference type="Proteomes" id="UP000053558">
    <property type="component" value="Unassembled WGS sequence"/>
</dbReference>
<feature type="compositionally biased region" description="Acidic residues" evidence="1">
    <location>
        <begin position="78"/>
        <end position="87"/>
    </location>
</feature>
<dbReference type="KEGG" id="cput:CONPUDRAFT_152576"/>
<evidence type="ECO:0000313" key="2">
    <source>
        <dbReference type="EMBL" id="EIW81653.1"/>
    </source>
</evidence>
<feature type="region of interest" description="Disordered" evidence="1">
    <location>
        <begin position="1"/>
        <end position="20"/>
    </location>
</feature>
<evidence type="ECO:0000256" key="1">
    <source>
        <dbReference type="SAM" id="MobiDB-lite"/>
    </source>
</evidence>
<organism evidence="2 3">
    <name type="scientific">Coniophora puteana (strain RWD-64-598)</name>
    <name type="common">Brown rot fungus</name>
    <dbReference type="NCBI Taxonomy" id="741705"/>
    <lineage>
        <taxon>Eukaryota</taxon>
        <taxon>Fungi</taxon>
        <taxon>Dikarya</taxon>
        <taxon>Basidiomycota</taxon>
        <taxon>Agaricomycotina</taxon>
        <taxon>Agaricomycetes</taxon>
        <taxon>Agaricomycetidae</taxon>
        <taxon>Boletales</taxon>
        <taxon>Coniophorineae</taxon>
        <taxon>Coniophoraceae</taxon>
        <taxon>Coniophora</taxon>
    </lineage>
</organism>
<dbReference type="AlphaFoldDB" id="A0A5M3MR46"/>
<evidence type="ECO:0000313" key="3">
    <source>
        <dbReference type="Proteomes" id="UP000053558"/>
    </source>
</evidence>
<keyword evidence="3" id="KW-1185">Reference proteome</keyword>
<dbReference type="EMBL" id="JH711577">
    <property type="protein sequence ID" value="EIW81653.1"/>
    <property type="molecule type" value="Genomic_DNA"/>
</dbReference>
<reference evidence="3" key="1">
    <citation type="journal article" date="2012" name="Science">
        <title>The Paleozoic origin of enzymatic lignin decomposition reconstructed from 31 fungal genomes.</title>
        <authorList>
            <person name="Floudas D."/>
            <person name="Binder M."/>
            <person name="Riley R."/>
            <person name="Barry K."/>
            <person name="Blanchette R.A."/>
            <person name="Henrissat B."/>
            <person name="Martinez A.T."/>
            <person name="Otillar R."/>
            <person name="Spatafora J.W."/>
            <person name="Yadav J.S."/>
            <person name="Aerts A."/>
            <person name="Benoit I."/>
            <person name="Boyd A."/>
            <person name="Carlson A."/>
            <person name="Copeland A."/>
            <person name="Coutinho P.M."/>
            <person name="de Vries R.P."/>
            <person name="Ferreira P."/>
            <person name="Findley K."/>
            <person name="Foster B."/>
            <person name="Gaskell J."/>
            <person name="Glotzer D."/>
            <person name="Gorecki P."/>
            <person name="Heitman J."/>
            <person name="Hesse C."/>
            <person name="Hori C."/>
            <person name="Igarashi K."/>
            <person name="Jurgens J.A."/>
            <person name="Kallen N."/>
            <person name="Kersten P."/>
            <person name="Kohler A."/>
            <person name="Kuees U."/>
            <person name="Kumar T.K.A."/>
            <person name="Kuo A."/>
            <person name="LaButti K."/>
            <person name="Larrondo L.F."/>
            <person name="Lindquist E."/>
            <person name="Ling A."/>
            <person name="Lombard V."/>
            <person name="Lucas S."/>
            <person name="Lundell T."/>
            <person name="Martin R."/>
            <person name="McLaughlin D.J."/>
            <person name="Morgenstern I."/>
            <person name="Morin E."/>
            <person name="Murat C."/>
            <person name="Nagy L.G."/>
            <person name="Nolan M."/>
            <person name="Ohm R.A."/>
            <person name="Patyshakuliyeva A."/>
            <person name="Rokas A."/>
            <person name="Ruiz-Duenas F.J."/>
            <person name="Sabat G."/>
            <person name="Salamov A."/>
            <person name="Samejima M."/>
            <person name="Schmutz J."/>
            <person name="Slot J.C."/>
            <person name="St John F."/>
            <person name="Stenlid J."/>
            <person name="Sun H."/>
            <person name="Sun S."/>
            <person name="Syed K."/>
            <person name="Tsang A."/>
            <person name="Wiebenga A."/>
            <person name="Young D."/>
            <person name="Pisabarro A."/>
            <person name="Eastwood D.C."/>
            <person name="Martin F."/>
            <person name="Cullen D."/>
            <person name="Grigoriev I.V."/>
            <person name="Hibbett D.S."/>
        </authorList>
    </citation>
    <scope>NUCLEOTIDE SEQUENCE [LARGE SCALE GENOMIC DNA]</scope>
    <source>
        <strain evidence="3">RWD-64-598 SS2</strain>
    </source>
</reference>
<comment type="caution">
    <text evidence="2">The sequence shown here is derived from an EMBL/GenBank/DDBJ whole genome shotgun (WGS) entry which is preliminary data.</text>
</comment>
<dbReference type="RefSeq" id="XP_007767554.1">
    <property type="nucleotide sequence ID" value="XM_007769364.1"/>
</dbReference>
<sequence>MSKRTNNDVYNYLEDEDDKDPGLQKMYARVESVSRDRRRIKFNHIRDMPRLEPEKMNEDNDDQLYRMRDDWEPYMDAMDADDEEDQPAETAEPQASDHAVVTSMPQKQYLSLDNPLLVWVGRTDCPG</sequence>
<accession>A0A5M3MR46</accession>
<protein>
    <submittedName>
        <fullName evidence="2">Uncharacterized protein</fullName>
    </submittedName>
</protein>